<evidence type="ECO:0000313" key="1">
    <source>
        <dbReference type="EMBL" id="CAI2363139.1"/>
    </source>
</evidence>
<dbReference type="Proteomes" id="UP001295684">
    <property type="component" value="Unassembled WGS sequence"/>
</dbReference>
<sequence>MDMKLLLCKTTNQSDQVTNFIRRSDANCWGSSMLACSECSDKYYRADLVTRIPTPQAILRDFELVEYNLE</sequence>
<comment type="caution">
    <text evidence="1">The sequence shown here is derived from an EMBL/GenBank/DDBJ whole genome shotgun (WGS) entry which is preliminary data.</text>
</comment>
<keyword evidence="2" id="KW-1185">Reference proteome</keyword>
<dbReference type="EMBL" id="CAMPGE010004290">
    <property type="protein sequence ID" value="CAI2363139.1"/>
    <property type="molecule type" value="Genomic_DNA"/>
</dbReference>
<evidence type="ECO:0000313" key="2">
    <source>
        <dbReference type="Proteomes" id="UP001295684"/>
    </source>
</evidence>
<name>A0AAD1UCY2_EUPCR</name>
<reference evidence="1" key="1">
    <citation type="submission" date="2023-07" db="EMBL/GenBank/DDBJ databases">
        <authorList>
            <consortium name="AG Swart"/>
            <person name="Singh M."/>
            <person name="Singh A."/>
            <person name="Seah K."/>
            <person name="Emmerich C."/>
        </authorList>
    </citation>
    <scope>NUCLEOTIDE SEQUENCE</scope>
    <source>
        <strain evidence="1">DP1</strain>
    </source>
</reference>
<dbReference type="AlphaFoldDB" id="A0AAD1UCY2"/>
<gene>
    <name evidence="1" type="ORF">ECRASSUSDP1_LOCUS4469</name>
</gene>
<protein>
    <submittedName>
        <fullName evidence="1">Uncharacterized protein</fullName>
    </submittedName>
</protein>
<accession>A0AAD1UCY2</accession>
<organism evidence="1 2">
    <name type="scientific">Euplotes crassus</name>
    <dbReference type="NCBI Taxonomy" id="5936"/>
    <lineage>
        <taxon>Eukaryota</taxon>
        <taxon>Sar</taxon>
        <taxon>Alveolata</taxon>
        <taxon>Ciliophora</taxon>
        <taxon>Intramacronucleata</taxon>
        <taxon>Spirotrichea</taxon>
        <taxon>Hypotrichia</taxon>
        <taxon>Euplotida</taxon>
        <taxon>Euplotidae</taxon>
        <taxon>Moneuplotes</taxon>
    </lineage>
</organism>
<proteinExistence type="predicted"/>